<keyword evidence="3" id="KW-0808">Transferase</keyword>
<dbReference type="KEGG" id="top:TOPB45_0346"/>
<dbReference type="eggNOG" id="COG0438">
    <property type="taxonomic scope" value="Bacteria"/>
</dbReference>
<evidence type="ECO:0000313" key="4">
    <source>
        <dbReference type="Proteomes" id="UP000006583"/>
    </source>
</evidence>
<dbReference type="STRING" id="795359.TOPB45_0346"/>
<dbReference type="GO" id="GO:0016757">
    <property type="term" value="F:glycosyltransferase activity"/>
    <property type="evidence" value="ECO:0007669"/>
    <property type="project" value="InterPro"/>
</dbReference>
<dbReference type="Proteomes" id="UP000006583">
    <property type="component" value="Chromosome"/>
</dbReference>
<protein>
    <submittedName>
        <fullName evidence="3">Glycosyl transferase group 1</fullName>
    </submittedName>
</protein>
<keyword evidence="4" id="KW-1185">Reference proteome</keyword>
<dbReference type="EMBL" id="CP002829">
    <property type="protein sequence ID" value="AEH22452.1"/>
    <property type="molecule type" value="Genomic_DNA"/>
</dbReference>
<dbReference type="SUPFAM" id="SSF53756">
    <property type="entry name" value="UDP-Glycosyltransferase/glycogen phosphorylase"/>
    <property type="match status" value="1"/>
</dbReference>
<accession>F8C3K3</accession>
<feature type="domain" description="Glycosyltransferase subfamily 4-like N-terminal" evidence="2">
    <location>
        <begin position="16"/>
        <end position="194"/>
    </location>
</feature>
<dbReference type="Pfam" id="PF13439">
    <property type="entry name" value="Glyco_transf_4"/>
    <property type="match status" value="1"/>
</dbReference>
<dbReference type="Pfam" id="PF00534">
    <property type="entry name" value="Glycos_transf_1"/>
    <property type="match status" value="1"/>
</dbReference>
<name>F8C3K3_THEGP</name>
<organism evidence="3 4">
    <name type="scientific">Thermodesulfobacterium geofontis (strain OPF15)</name>
    <dbReference type="NCBI Taxonomy" id="795359"/>
    <lineage>
        <taxon>Bacteria</taxon>
        <taxon>Pseudomonadati</taxon>
        <taxon>Thermodesulfobacteriota</taxon>
        <taxon>Thermodesulfobacteria</taxon>
        <taxon>Thermodesulfobacteriales</taxon>
        <taxon>Thermodesulfobacteriaceae</taxon>
        <taxon>Thermodesulfobacterium</taxon>
    </lineage>
</organism>
<reference evidence="3 4" key="1">
    <citation type="journal article" date="2013" name="Genome Announc.">
        <title>Complete genome sequence of the hyperthermophilic sulfate-reducing bacterium Thermodesulfobacterium geofontis OPF15T.</title>
        <authorList>
            <person name="Elkins J.G."/>
            <person name="Hamilton-Brehm S.D."/>
            <person name="Lucas S."/>
            <person name="Han J."/>
            <person name="Lapidus A."/>
            <person name="Cheng J.F."/>
            <person name="Goodwin L.A."/>
            <person name="Pitluck S."/>
            <person name="Peters L."/>
            <person name="Mikhailova N."/>
            <person name="Davenport K.W."/>
            <person name="Detter J.C."/>
            <person name="Han C.S."/>
            <person name="Tapia R."/>
            <person name="Land M.L."/>
            <person name="Hauser L."/>
            <person name="Kyrpides N.C."/>
            <person name="Ivanova N.N."/>
            <person name="Pagani I."/>
            <person name="Bruce D."/>
            <person name="Woyke T."/>
            <person name="Cottingham R.W."/>
        </authorList>
    </citation>
    <scope>NUCLEOTIDE SEQUENCE [LARGE SCALE GENOMIC DNA]</scope>
    <source>
        <strain evidence="3 4">OPF15</strain>
    </source>
</reference>
<dbReference type="InterPro" id="IPR001296">
    <property type="entry name" value="Glyco_trans_1"/>
</dbReference>
<dbReference type="OrthoDB" id="9814612at2"/>
<dbReference type="AlphaFoldDB" id="F8C3K3"/>
<evidence type="ECO:0000259" key="2">
    <source>
        <dbReference type="Pfam" id="PF13439"/>
    </source>
</evidence>
<dbReference type="CDD" id="cd03823">
    <property type="entry name" value="GT4_ExpE7-like"/>
    <property type="match status" value="1"/>
</dbReference>
<dbReference type="InterPro" id="IPR028098">
    <property type="entry name" value="Glyco_trans_4-like_N"/>
</dbReference>
<evidence type="ECO:0000313" key="3">
    <source>
        <dbReference type="EMBL" id="AEH22452.1"/>
    </source>
</evidence>
<proteinExistence type="predicted"/>
<dbReference type="PANTHER" id="PTHR12526">
    <property type="entry name" value="GLYCOSYLTRANSFERASE"/>
    <property type="match status" value="1"/>
</dbReference>
<evidence type="ECO:0000259" key="1">
    <source>
        <dbReference type="Pfam" id="PF00534"/>
    </source>
</evidence>
<gene>
    <name evidence="3" type="ordered locus">TOPB45_0346</name>
</gene>
<dbReference type="PATRIC" id="fig|795359.3.peg.350"/>
<dbReference type="RefSeq" id="WP_013909152.1">
    <property type="nucleotide sequence ID" value="NC_015682.1"/>
</dbReference>
<sequence>MRILFINVLYEPYIGGGAEITLKQLVKGNQILGHEVKVLTFWDKDDKEEVIDGIPVYRAKIPNLYLPYGKMRQPFFKRVLWHIFDIYNPLAKKIVLKQIKEFKPDLVSIHNTQGWSCSIWDAVIETSIPTIQVLHDLYLLCPRNMFKDNVVCKKRCLVCKLMRFPYKQKSNKLKAVAGISNFILNHYLSYGYFQEVPIKKVIHNSRNLDTKINKKIDRNYINFGFIGTLAPNKGIEVLLKAYHKIKKPNYRLFVAGSGKEDYEKYLKSKYKDNSIIFMGKVNPKDFFERVDVTIVPSIWYENFPGVIVESFAFGVPVIGSNIGGIPEMILEGVNGMLFNPYNENELIDKMLRFETEIEHWRSKSDTIKQSALKFLDYNGWVRKWEELYLNVLKD</sequence>
<dbReference type="HOGENOM" id="CLU_009583_35_2_0"/>
<dbReference type="Gene3D" id="3.40.50.2000">
    <property type="entry name" value="Glycogen Phosphorylase B"/>
    <property type="match status" value="2"/>
</dbReference>
<feature type="domain" description="Glycosyl transferase family 1" evidence="1">
    <location>
        <begin position="215"/>
        <end position="356"/>
    </location>
</feature>